<evidence type="ECO:0000313" key="2">
    <source>
        <dbReference type="EMBL" id="RSK50169.1"/>
    </source>
</evidence>
<dbReference type="Proteomes" id="UP000273500">
    <property type="component" value="Unassembled WGS sequence"/>
</dbReference>
<dbReference type="AlphaFoldDB" id="A0A3R9Q0A3"/>
<name>A0A3R9Q0A3_9BACT</name>
<feature type="region of interest" description="Disordered" evidence="1">
    <location>
        <begin position="28"/>
        <end position="49"/>
    </location>
</feature>
<dbReference type="OrthoDB" id="885126at2"/>
<sequence length="174" mass="19170">MAELKALLWILIGLGVFIWRMVQKARATTAREQRERPRTTGKPASLPAGSFDELLKQFQASARPPAAPAPAATTMAGRPLPMEAAPRSRSLEQTTAPARSLEKPASPHSLEVPQREARRAATLPRAASQPNPDDYWSRPPVNTQDTRQTLSEMLKNPASVRAAFVLGEILQRRF</sequence>
<reference evidence="2 3" key="1">
    <citation type="submission" date="2018-12" db="EMBL/GenBank/DDBJ databases">
        <authorList>
            <person name="Feng G."/>
            <person name="Zhu H."/>
        </authorList>
    </citation>
    <scope>NUCLEOTIDE SEQUENCE [LARGE SCALE GENOMIC DNA]</scope>
    <source>
        <strain evidence="2 3">KCTC 12533</strain>
    </source>
</reference>
<feature type="compositionally biased region" description="Low complexity" evidence="1">
    <location>
        <begin position="61"/>
        <end position="72"/>
    </location>
</feature>
<protein>
    <submittedName>
        <fullName evidence="2">Uncharacterized protein</fullName>
    </submittedName>
</protein>
<evidence type="ECO:0000313" key="3">
    <source>
        <dbReference type="Proteomes" id="UP000273500"/>
    </source>
</evidence>
<feature type="region of interest" description="Disordered" evidence="1">
    <location>
        <begin position="61"/>
        <end position="143"/>
    </location>
</feature>
<dbReference type="RefSeq" id="WP_125418866.1">
    <property type="nucleotide sequence ID" value="NZ_RWIT01000002.1"/>
</dbReference>
<evidence type="ECO:0000256" key="1">
    <source>
        <dbReference type="SAM" id="MobiDB-lite"/>
    </source>
</evidence>
<feature type="compositionally biased region" description="Basic and acidic residues" evidence="1">
    <location>
        <begin position="29"/>
        <end position="38"/>
    </location>
</feature>
<keyword evidence="3" id="KW-1185">Reference proteome</keyword>
<comment type="caution">
    <text evidence="2">The sequence shown here is derived from an EMBL/GenBank/DDBJ whole genome shotgun (WGS) entry which is preliminary data.</text>
</comment>
<proteinExistence type="predicted"/>
<organism evidence="2 3">
    <name type="scientific">Hymenobacter rigui</name>
    <dbReference type="NCBI Taxonomy" id="334424"/>
    <lineage>
        <taxon>Bacteria</taxon>
        <taxon>Pseudomonadati</taxon>
        <taxon>Bacteroidota</taxon>
        <taxon>Cytophagia</taxon>
        <taxon>Cytophagales</taxon>
        <taxon>Hymenobacteraceae</taxon>
        <taxon>Hymenobacter</taxon>
    </lineage>
</organism>
<accession>A0A3R9Q0A3</accession>
<dbReference type="EMBL" id="RWIT01000002">
    <property type="protein sequence ID" value="RSK50169.1"/>
    <property type="molecule type" value="Genomic_DNA"/>
</dbReference>
<gene>
    <name evidence="2" type="ORF">EI291_05815</name>
</gene>